<dbReference type="PANTHER" id="PTHR43249">
    <property type="entry name" value="UDP-N-ACETYL-2-AMINO-2-DEOXY-D-GLUCURONATE OXIDASE"/>
    <property type="match status" value="1"/>
</dbReference>
<dbReference type="PANTHER" id="PTHR43249:SF1">
    <property type="entry name" value="D-GLUCOSIDE 3-DEHYDROGENASE"/>
    <property type="match status" value="1"/>
</dbReference>
<organism evidence="2 3">
    <name type="scientific">Aquibacillus albus</name>
    <dbReference type="NCBI Taxonomy" id="1168171"/>
    <lineage>
        <taxon>Bacteria</taxon>
        <taxon>Bacillati</taxon>
        <taxon>Bacillota</taxon>
        <taxon>Bacilli</taxon>
        <taxon>Bacillales</taxon>
        <taxon>Bacillaceae</taxon>
        <taxon>Aquibacillus</taxon>
    </lineage>
</organism>
<reference evidence="2 3" key="1">
    <citation type="submission" date="2021-01" db="EMBL/GenBank/DDBJ databases">
        <title>Genomic Encyclopedia of Type Strains, Phase IV (KMG-IV): sequencing the most valuable type-strain genomes for metagenomic binning, comparative biology and taxonomic classification.</title>
        <authorList>
            <person name="Goeker M."/>
        </authorList>
    </citation>
    <scope>NUCLEOTIDE SEQUENCE [LARGE SCALE GENOMIC DNA]</scope>
    <source>
        <strain evidence="2 3">DSM 23711</strain>
    </source>
</reference>
<dbReference type="InterPro" id="IPR000683">
    <property type="entry name" value="Gfo/Idh/MocA-like_OxRdtase_N"/>
</dbReference>
<dbReference type="Pfam" id="PF01408">
    <property type="entry name" value="GFO_IDH_MocA"/>
    <property type="match status" value="1"/>
</dbReference>
<dbReference type="InterPro" id="IPR052515">
    <property type="entry name" value="Gfo/Idh/MocA_Oxidoreductase"/>
</dbReference>
<evidence type="ECO:0000313" key="2">
    <source>
        <dbReference type="EMBL" id="MBM7570347.1"/>
    </source>
</evidence>
<feature type="domain" description="Gfo/Idh/MocA-like oxidoreductase N-terminal" evidence="1">
    <location>
        <begin position="6"/>
        <end position="127"/>
    </location>
</feature>
<dbReference type="SUPFAM" id="SSF55347">
    <property type="entry name" value="Glyceraldehyde-3-phosphate dehydrogenase-like, C-terminal domain"/>
    <property type="match status" value="1"/>
</dbReference>
<dbReference type="Gene3D" id="3.40.50.720">
    <property type="entry name" value="NAD(P)-binding Rossmann-like Domain"/>
    <property type="match status" value="1"/>
</dbReference>
<dbReference type="SUPFAM" id="SSF51735">
    <property type="entry name" value="NAD(P)-binding Rossmann-fold domains"/>
    <property type="match status" value="1"/>
</dbReference>
<name>A0ABS2MWT4_9BACI</name>
<dbReference type="InterPro" id="IPR036291">
    <property type="entry name" value="NAD(P)-bd_dom_sf"/>
</dbReference>
<keyword evidence="3" id="KW-1185">Reference proteome</keyword>
<gene>
    <name evidence="2" type="ORF">JOC48_000825</name>
</gene>
<comment type="caution">
    <text evidence="2">The sequence shown here is derived from an EMBL/GenBank/DDBJ whole genome shotgun (WGS) entry which is preliminary data.</text>
</comment>
<sequence>MNKNVSIVLIGISGYGHSYLKELFGDNYENAYLSGVVDINPKRSDYYNEIIDRKIPIYENLEAFYDDNKADLAIISTPIHLHKQQACCAMNNGSHVLCEKPMTANPDDITEMIETRDRTGKFLAIGFNWSFAPSVQALKKDILNGTFGKPKRLKSLVLWPRNLDYFARSGWAGKKYSPSGEMIFDSVANNATAHFIHHLFYLTGPSIEKSSTIKQVTAELYLTNDIETFDTCAVHVQTTQNLDIYYYASHAIKEEVHPRFELEFEHATISYAPGSGNDNVIAYLADGTKKLYEDPMLDKLAKLSVCIEAIQKGNHAILCGAEAASSHVAFVQAMHQSVPDVPTFPQHLVNYEKDQKLYWIDGLGDILTNCYNNWTLPSDIGVEWSKKGKTIENKLVFS</sequence>
<proteinExistence type="predicted"/>
<evidence type="ECO:0000259" key="1">
    <source>
        <dbReference type="Pfam" id="PF01408"/>
    </source>
</evidence>
<dbReference type="EMBL" id="JAFBDR010000003">
    <property type="protein sequence ID" value="MBM7570347.1"/>
    <property type="molecule type" value="Genomic_DNA"/>
</dbReference>
<evidence type="ECO:0000313" key="3">
    <source>
        <dbReference type="Proteomes" id="UP001296943"/>
    </source>
</evidence>
<dbReference type="Proteomes" id="UP001296943">
    <property type="component" value="Unassembled WGS sequence"/>
</dbReference>
<dbReference type="RefSeq" id="WP_204497768.1">
    <property type="nucleotide sequence ID" value="NZ_JAFBDR010000003.1"/>
</dbReference>
<accession>A0ABS2MWT4</accession>
<dbReference type="Gene3D" id="3.30.360.10">
    <property type="entry name" value="Dihydrodipicolinate Reductase, domain 2"/>
    <property type="match status" value="1"/>
</dbReference>
<protein>
    <submittedName>
        <fullName evidence="2">Dehydrogenase</fullName>
    </submittedName>
</protein>